<accession>A0ABT5Y9H9</accession>
<proteinExistence type="predicted"/>
<comment type="caution">
    <text evidence="1">The sequence shown here is derived from an EMBL/GenBank/DDBJ whole genome shotgun (WGS) entry which is preliminary data.</text>
</comment>
<evidence type="ECO:0000313" key="2">
    <source>
        <dbReference type="Proteomes" id="UP001143391"/>
    </source>
</evidence>
<reference evidence="1" key="1">
    <citation type="submission" date="2022-07" db="EMBL/GenBank/DDBJ databases">
        <title>Marinobacter iranensis a new bacterium isolate from a hipersaline lake in Iran.</title>
        <authorList>
            <person name="Mohammad A.M.A."/>
            <person name="Cristina S.-P."/>
            <person name="Antonio V."/>
        </authorList>
    </citation>
    <scope>NUCLEOTIDE SEQUENCE</scope>
    <source>
        <strain evidence="1">71-i</strain>
    </source>
</reference>
<keyword evidence="2" id="KW-1185">Reference proteome</keyword>
<dbReference type="EMBL" id="JANCMW010000004">
    <property type="protein sequence ID" value="MDF0750336.1"/>
    <property type="molecule type" value="Genomic_DNA"/>
</dbReference>
<sequence>MRVNSRISHNRFELTESRISHINACAAQGKSLSATALELCVDPQTVKAAAKRQDMVEWLRGKFPHRSYDCGGGHHNEKSSGEIRNLAPEDISVPLDIDWNSPYVRSAAMVWRGAA</sequence>
<dbReference type="Proteomes" id="UP001143391">
    <property type="component" value="Unassembled WGS sequence"/>
</dbReference>
<evidence type="ECO:0000313" key="1">
    <source>
        <dbReference type="EMBL" id="MDF0750336.1"/>
    </source>
</evidence>
<dbReference type="RefSeq" id="WP_275705867.1">
    <property type="nucleotide sequence ID" value="NZ_JANCMW010000004.1"/>
</dbReference>
<protein>
    <submittedName>
        <fullName evidence="1">Uncharacterized protein</fullName>
    </submittedName>
</protein>
<organism evidence="1 2">
    <name type="scientific">Marinobacter iranensis</name>
    <dbReference type="NCBI Taxonomy" id="2962607"/>
    <lineage>
        <taxon>Bacteria</taxon>
        <taxon>Pseudomonadati</taxon>
        <taxon>Pseudomonadota</taxon>
        <taxon>Gammaproteobacteria</taxon>
        <taxon>Pseudomonadales</taxon>
        <taxon>Marinobacteraceae</taxon>
        <taxon>Marinobacter</taxon>
    </lineage>
</organism>
<gene>
    <name evidence="1" type="ORF">NLU14_08840</name>
</gene>
<name>A0ABT5Y9H9_9GAMM</name>